<dbReference type="Proteomes" id="UP001055072">
    <property type="component" value="Unassembled WGS sequence"/>
</dbReference>
<proteinExistence type="predicted"/>
<comment type="caution">
    <text evidence="1">The sequence shown here is derived from an EMBL/GenBank/DDBJ whole genome shotgun (WGS) entry which is preliminary data.</text>
</comment>
<dbReference type="EMBL" id="MU274930">
    <property type="protein sequence ID" value="KAI0085579.1"/>
    <property type="molecule type" value="Genomic_DNA"/>
</dbReference>
<protein>
    <submittedName>
        <fullName evidence="1">Uncharacterized protein</fullName>
    </submittedName>
</protein>
<evidence type="ECO:0000313" key="2">
    <source>
        <dbReference type="Proteomes" id="UP001055072"/>
    </source>
</evidence>
<accession>A0ACB8TUE9</accession>
<reference evidence="1" key="1">
    <citation type="journal article" date="2021" name="Environ. Microbiol.">
        <title>Gene family expansions and transcriptome signatures uncover fungal adaptations to wood decay.</title>
        <authorList>
            <person name="Hage H."/>
            <person name="Miyauchi S."/>
            <person name="Viragh M."/>
            <person name="Drula E."/>
            <person name="Min B."/>
            <person name="Chaduli D."/>
            <person name="Navarro D."/>
            <person name="Favel A."/>
            <person name="Norest M."/>
            <person name="Lesage-Meessen L."/>
            <person name="Balint B."/>
            <person name="Merenyi Z."/>
            <person name="de Eugenio L."/>
            <person name="Morin E."/>
            <person name="Martinez A.T."/>
            <person name="Baldrian P."/>
            <person name="Stursova M."/>
            <person name="Martinez M.J."/>
            <person name="Novotny C."/>
            <person name="Magnuson J.K."/>
            <person name="Spatafora J.W."/>
            <person name="Maurice S."/>
            <person name="Pangilinan J."/>
            <person name="Andreopoulos W."/>
            <person name="LaButti K."/>
            <person name="Hundley H."/>
            <person name="Na H."/>
            <person name="Kuo A."/>
            <person name="Barry K."/>
            <person name="Lipzen A."/>
            <person name="Henrissat B."/>
            <person name="Riley R."/>
            <person name="Ahrendt S."/>
            <person name="Nagy L.G."/>
            <person name="Grigoriev I.V."/>
            <person name="Martin F."/>
            <person name="Rosso M.N."/>
        </authorList>
    </citation>
    <scope>NUCLEOTIDE SEQUENCE</scope>
    <source>
        <strain evidence="1">CBS 384.51</strain>
    </source>
</reference>
<name>A0ACB8TUE9_9APHY</name>
<sequence>MDNLRYMEPRNKFYPTLNELPHVNSLEMLIEEEESGLEGLSNLPYSIAEPDEVPEATSNVHVYLAMGRDPSGGEIIPETPPESEFSDNNLPPLEAEQIISESSVTLSDELNEIDNSSNRELTPNNFLRISNTADNPSTEQSSTNTLRPEHAERLTDVAFHLQSEFSVYNHLQSIDVNKYERKLIASVDIHTKSIDAGRRDSIEIHEIFSLHYQQILKHPRNKTQ</sequence>
<gene>
    <name evidence="1" type="ORF">BDY19DRAFT_908993</name>
</gene>
<organism evidence="1 2">
    <name type="scientific">Irpex rosettiformis</name>
    <dbReference type="NCBI Taxonomy" id="378272"/>
    <lineage>
        <taxon>Eukaryota</taxon>
        <taxon>Fungi</taxon>
        <taxon>Dikarya</taxon>
        <taxon>Basidiomycota</taxon>
        <taxon>Agaricomycotina</taxon>
        <taxon>Agaricomycetes</taxon>
        <taxon>Polyporales</taxon>
        <taxon>Irpicaceae</taxon>
        <taxon>Irpex</taxon>
    </lineage>
</organism>
<evidence type="ECO:0000313" key="1">
    <source>
        <dbReference type="EMBL" id="KAI0085579.1"/>
    </source>
</evidence>
<keyword evidence="2" id="KW-1185">Reference proteome</keyword>